<feature type="region of interest" description="Disordered" evidence="1">
    <location>
        <begin position="25"/>
        <end position="93"/>
    </location>
</feature>
<proteinExistence type="predicted"/>
<protein>
    <submittedName>
        <fullName evidence="3">Uncharacterized protein</fullName>
    </submittedName>
</protein>
<evidence type="ECO:0000313" key="3">
    <source>
        <dbReference type="EMBL" id="EIG54457.1"/>
    </source>
</evidence>
<dbReference type="eggNOG" id="ENOG5030SN6">
    <property type="taxonomic scope" value="Bacteria"/>
</dbReference>
<evidence type="ECO:0000256" key="1">
    <source>
        <dbReference type="SAM" id="MobiDB-lite"/>
    </source>
</evidence>
<dbReference type="EMBL" id="JH600068">
    <property type="protein sequence ID" value="EIG54457.1"/>
    <property type="molecule type" value="Genomic_DNA"/>
</dbReference>
<organism evidence="3">
    <name type="scientific">Desulfovibrio sp. U5L</name>
    <dbReference type="NCBI Taxonomy" id="596152"/>
    <lineage>
        <taxon>Bacteria</taxon>
        <taxon>Pseudomonadati</taxon>
        <taxon>Thermodesulfobacteriota</taxon>
        <taxon>Desulfovibrionia</taxon>
        <taxon>Desulfovibrionales</taxon>
        <taxon>Desulfovibrionaceae</taxon>
        <taxon>Desulfovibrio</taxon>
    </lineage>
</organism>
<feature type="chain" id="PRO_5003663054" evidence="2">
    <location>
        <begin position="21"/>
        <end position="93"/>
    </location>
</feature>
<sequence length="93" mass="10027">MKLFALVIACTVLFSSFSYAEEVSKEAQQNSGNAQNPQKSQYKASPRLSYGSNKPDKDDKGLGNLKPMLDQTFGNNKDGVGGGVMPNAGTYKF</sequence>
<gene>
    <name evidence="3" type="ORF">DesU5LDRAFT_2813</name>
</gene>
<reference evidence="3" key="1">
    <citation type="submission" date="2011-11" db="EMBL/GenBank/DDBJ databases">
        <title>Improved High-Quality Draft sequence of Desulfovibrio sp. U5L.</title>
        <authorList>
            <consortium name="US DOE Joint Genome Institute"/>
            <person name="Lucas S."/>
            <person name="Han J."/>
            <person name="Lapidus A."/>
            <person name="Cheng J.-F."/>
            <person name="Goodwin L."/>
            <person name="Pitluck S."/>
            <person name="Peters L."/>
            <person name="Ovchinnikova G."/>
            <person name="Held B."/>
            <person name="Detter J.C."/>
            <person name="Han C."/>
            <person name="Tapia R."/>
            <person name="Land M."/>
            <person name="Hauser L."/>
            <person name="Kyrpides N."/>
            <person name="Ivanova N."/>
            <person name="Pagani I."/>
            <person name="Gabster J."/>
            <person name="Walker C."/>
            <person name="Stolyar S."/>
            <person name="Stahl D."/>
            <person name="Arkin A."/>
            <person name="Dehal P."/>
            <person name="Hazen T."/>
            <person name="Woyke T."/>
        </authorList>
    </citation>
    <scope>NUCLEOTIDE SEQUENCE [LARGE SCALE GENOMIC DNA]</scope>
    <source>
        <strain evidence="3">U5L</strain>
    </source>
</reference>
<dbReference type="OrthoDB" id="5458208at2"/>
<dbReference type="HOGENOM" id="CLU_2394988_0_0_7"/>
<feature type="compositionally biased region" description="Polar residues" evidence="1">
    <location>
        <begin position="26"/>
        <end position="43"/>
    </location>
</feature>
<feature type="signal peptide" evidence="2">
    <location>
        <begin position="1"/>
        <end position="20"/>
    </location>
</feature>
<name>I2Q3V1_9BACT</name>
<keyword evidence="2" id="KW-0732">Signal</keyword>
<dbReference type="STRING" id="596152.DesU5LDRAFT_2813"/>
<accession>I2Q3V1</accession>
<dbReference type="AlphaFoldDB" id="I2Q3V1"/>
<evidence type="ECO:0000256" key="2">
    <source>
        <dbReference type="SAM" id="SignalP"/>
    </source>
</evidence>